<dbReference type="Proteomes" id="UP001207918">
    <property type="component" value="Unassembled WGS sequence"/>
</dbReference>
<dbReference type="PANTHER" id="PTHR36839:SF1">
    <property type="entry name" value="METALLO-BETA-LACTAMASE FAMILY PROTEIN (AFU_ORTHOLOGUE AFUA_5G12770)"/>
    <property type="match status" value="1"/>
</dbReference>
<dbReference type="SUPFAM" id="SSF56281">
    <property type="entry name" value="Metallo-hydrolase/oxidoreductase"/>
    <property type="match status" value="1"/>
</dbReference>
<gene>
    <name evidence="2" type="ORF">J6I44_01020</name>
</gene>
<evidence type="ECO:0000259" key="1">
    <source>
        <dbReference type="SMART" id="SM00849"/>
    </source>
</evidence>
<dbReference type="Gene3D" id="3.60.15.10">
    <property type="entry name" value="Ribonuclease Z/Hydroxyacylglutathione hydrolase-like"/>
    <property type="match status" value="1"/>
</dbReference>
<protein>
    <recommendedName>
        <fullName evidence="1">Metallo-beta-lactamase domain-containing protein</fullName>
    </recommendedName>
</protein>
<comment type="caution">
    <text evidence="2">The sequence shown here is derived from an EMBL/GenBank/DDBJ whole genome shotgun (WGS) entry which is preliminary data.</text>
</comment>
<dbReference type="EMBL" id="JAGGJA010000001">
    <property type="protein sequence ID" value="MCW9705409.1"/>
    <property type="molecule type" value="Genomic_DNA"/>
</dbReference>
<dbReference type="SMART" id="SM00849">
    <property type="entry name" value="Lactamase_B"/>
    <property type="match status" value="1"/>
</dbReference>
<dbReference type="InterPro" id="IPR036866">
    <property type="entry name" value="RibonucZ/Hydroxyglut_hydro"/>
</dbReference>
<accession>A0ABT3PHL0</accession>
<name>A0ABT3PHL0_9BACT</name>
<keyword evidence="3" id="KW-1185">Reference proteome</keyword>
<evidence type="ECO:0000313" key="3">
    <source>
        <dbReference type="Proteomes" id="UP001207918"/>
    </source>
</evidence>
<feature type="domain" description="Metallo-beta-lactamase" evidence="1">
    <location>
        <begin position="73"/>
        <end position="243"/>
    </location>
</feature>
<organism evidence="2 3">
    <name type="scientific">Fodinibius salsisoli</name>
    <dbReference type="NCBI Taxonomy" id="2820877"/>
    <lineage>
        <taxon>Bacteria</taxon>
        <taxon>Pseudomonadati</taxon>
        <taxon>Balneolota</taxon>
        <taxon>Balneolia</taxon>
        <taxon>Balneolales</taxon>
        <taxon>Balneolaceae</taxon>
        <taxon>Fodinibius</taxon>
    </lineage>
</organism>
<dbReference type="RefSeq" id="WP_265764072.1">
    <property type="nucleotide sequence ID" value="NZ_JAGGJA010000001.1"/>
</dbReference>
<sequence length="268" mass="30104">MEHYVCTTCGSQFEQSNQVPESCPICEDERQYVPASGQQWTTLEKLQGSYRNTFQKKEDGLYGIGTTPTVGIGQRALLIQTAAGNVLWDCLTFLDEATVDIIKALGGLEAIAISHPHYYTTMVEWSKAFGDIPIYLHAADQEWVMRPDKRIHFWEGDTYPLLDDLTLIRVGGHFEGGTVLHWPSGADSKGVLLSGDILQVVADRKHLSFMYSYPNQIPLSALKVQQIADRLDGYSYDCIYGAFWNRNILQDAESAVERSVQRYIAALE</sequence>
<evidence type="ECO:0000313" key="2">
    <source>
        <dbReference type="EMBL" id="MCW9705409.1"/>
    </source>
</evidence>
<proteinExistence type="predicted"/>
<reference evidence="2 3" key="1">
    <citation type="submission" date="2021-03" db="EMBL/GenBank/DDBJ databases">
        <title>Aliifodinibius sp. nov., a new bacterium isolated from saline soil.</title>
        <authorList>
            <person name="Galisteo C."/>
            <person name="De La Haba R."/>
            <person name="Sanchez-Porro C."/>
            <person name="Ventosa A."/>
        </authorList>
    </citation>
    <scope>NUCLEOTIDE SEQUENCE [LARGE SCALE GENOMIC DNA]</scope>
    <source>
        <strain evidence="2 3">1BSP15-2V2</strain>
    </source>
</reference>
<dbReference type="InterPro" id="IPR001279">
    <property type="entry name" value="Metallo-B-lactamas"/>
</dbReference>
<dbReference type="PANTHER" id="PTHR36839">
    <property type="entry name" value="METALLO-BETA-LACTAMASE FAMILY PROTEIN (AFU_ORTHOLOGUE AFUA_5G12770)"/>
    <property type="match status" value="1"/>
</dbReference>